<evidence type="ECO:0000313" key="3">
    <source>
        <dbReference type="Proteomes" id="UP000650833"/>
    </source>
</evidence>
<reference evidence="2" key="1">
    <citation type="submission" date="2020-12" db="EMBL/GenBank/DDBJ databases">
        <title>Metabolic potential, ecology and presence of endohyphal bacteria is reflected in genomic diversity of Mucoromycotina.</title>
        <authorList>
            <person name="Muszewska A."/>
            <person name="Okrasinska A."/>
            <person name="Steczkiewicz K."/>
            <person name="Drgas O."/>
            <person name="Orlowska M."/>
            <person name="Perlinska-Lenart U."/>
            <person name="Aleksandrzak-Piekarczyk T."/>
            <person name="Szatraj K."/>
            <person name="Zielenkiewicz U."/>
            <person name="Pilsyk S."/>
            <person name="Malc E."/>
            <person name="Mieczkowski P."/>
            <person name="Kruszewska J.S."/>
            <person name="Biernat P."/>
            <person name="Pawlowska J."/>
        </authorList>
    </citation>
    <scope>NUCLEOTIDE SEQUENCE</scope>
    <source>
        <strain evidence="2">CBS 226.32</strain>
    </source>
</reference>
<sequence>MIQRKEKATVIHLEPQSISQINFQDYHFDSDESLSDSLFESSSTSGVSSTSFASTSSAFPSTYLGTQSTSTAPDAKNDNKKKILASSLRYSQRAKRKTEAFKDFSKTSIIKTSLTKTCKNPKFVEEIRELVVHIT</sequence>
<accession>A0A8H7RG43</accession>
<keyword evidence="3" id="KW-1185">Reference proteome</keyword>
<evidence type="ECO:0000313" key="2">
    <source>
        <dbReference type="EMBL" id="KAG2209607.1"/>
    </source>
</evidence>
<dbReference type="AlphaFoldDB" id="A0A8H7RG43"/>
<gene>
    <name evidence="2" type="ORF">INT46_007602</name>
</gene>
<name>A0A8H7RG43_9FUNG</name>
<proteinExistence type="predicted"/>
<dbReference type="EMBL" id="JAEPRC010000093">
    <property type="protein sequence ID" value="KAG2209607.1"/>
    <property type="molecule type" value="Genomic_DNA"/>
</dbReference>
<organism evidence="2 3">
    <name type="scientific">Mucor plumbeus</name>
    <dbReference type="NCBI Taxonomy" id="97098"/>
    <lineage>
        <taxon>Eukaryota</taxon>
        <taxon>Fungi</taxon>
        <taxon>Fungi incertae sedis</taxon>
        <taxon>Mucoromycota</taxon>
        <taxon>Mucoromycotina</taxon>
        <taxon>Mucoromycetes</taxon>
        <taxon>Mucorales</taxon>
        <taxon>Mucorineae</taxon>
        <taxon>Mucoraceae</taxon>
        <taxon>Mucor</taxon>
    </lineage>
</organism>
<feature type="region of interest" description="Disordered" evidence="1">
    <location>
        <begin position="34"/>
        <end position="61"/>
    </location>
</feature>
<feature type="compositionally biased region" description="Low complexity" evidence="1">
    <location>
        <begin position="35"/>
        <end position="61"/>
    </location>
</feature>
<comment type="caution">
    <text evidence="2">The sequence shown here is derived from an EMBL/GenBank/DDBJ whole genome shotgun (WGS) entry which is preliminary data.</text>
</comment>
<protein>
    <submittedName>
        <fullName evidence="2">Uncharacterized protein</fullName>
    </submittedName>
</protein>
<evidence type="ECO:0000256" key="1">
    <source>
        <dbReference type="SAM" id="MobiDB-lite"/>
    </source>
</evidence>
<dbReference type="Proteomes" id="UP000650833">
    <property type="component" value="Unassembled WGS sequence"/>
</dbReference>